<dbReference type="InterPro" id="IPR012677">
    <property type="entry name" value="Nucleotide-bd_a/b_plait_sf"/>
</dbReference>
<dbReference type="HOGENOM" id="CLU_285123_0_0_1"/>
<feature type="compositionally biased region" description="Acidic residues" evidence="3">
    <location>
        <begin position="832"/>
        <end position="848"/>
    </location>
</feature>
<dbReference type="InterPro" id="IPR039171">
    <property type="entry name" value="Cwc2/Slt11"/>
</dbReference>
<evidence type="ECO:0000313" key="5">
    <source>
        <dbReference type="EMBL" id="EER34920.1"/>
    </source>
</evidence>
<dbReference type="SMART" id="SM00360">
    <property type="entry name" value="RRM"/>
    <property type="match status" value="2"/>
</dbReference>
<keyword evidence="6" id="KW-1185">Reference proteome</keyword>
<feature type="domain" description="RRM" evidence="4">
    <location>
        <begin position="544"/>
        <end position="619"/>
    </location>
</feature>
<dbReference type="InterPro" id="IPR018835">
    <property type="entry name" value="RNA-binding_domain_put"/>
</dbReference>
<protein>
    <recommendedName>
        <fullName evidence="4">RRM domain-containing protein</fullName>
    </recommendedName>
</protein>
<dbReference type="STRING" id="294747.C5M7F0"/>
<proteinExistence type="predicted"/>
<dbReference type="PANTHER" id="PTHR14089">
    <property type="entry name" value="PRE-MRNA-SPLICING FACTOR RBM22"/>
    <property type="match status" value="1"/>
</dbReference>
<sequence length="924" mass="105246">MYQHHHQQQQQQQNSYYNMPRSIDLPPPLHIQQQGYPPNYYPQGPITPFDLSYGQSMIPSNLLVSSPYFTPPPSATPQYFNAVHQHSLPQQSPSPRISQLKLRGKQGGYKKNGPYLTSMNSSTSSVDQHHSNNQKPTSVSRTIVFKNINDSVSLHQFLDAIDHGPIEYCKMFTKKIPKSLIKNENDFDGATSFQVCYLSFNNSIIANHFFSKYAENMDPLKEKLLDSKFLKIQLNDGDSTQDYIKLKTLNYILESNATRATTISFSIVHKDTKEELKDEDEEEIKQFIYHQCEKFGSVEDFKFSWVENSNGDDNNDDEEHIPGRIYGRVTAHYCSIDSGIRCFEDYLRRIHNDSQRDGNTGNKKGKRGTKFANDINQKYDLKFSHVGFSKDRCDKTTIEQPQEAIDSDNINNPIQSIPEDEESIEGPLNSSTDLKTFITSPEIERTPNGLNIDDPISPNSSDIETSPAMKSPLNSNDINEHDDDSDNTADYSILSSNAQFPMQPPQPAAFVPIIPYVSGNPLMTHSNPSLVSTHSADPVNYGNRSIYLGNLHPKTTIEEIANNVRAGGLVESINYHPEKRVCFITFVDPNVAYKFYMNHQILHQLVIHGYEIIVGWAKQQSGPLHRDIMLAVTAGASRNVYIGIPSSGCGLVLPSEDELRKDFGNFGGMEQINFIHNRECGFMNFLHIGDAINVVSCFEFDKEECLNRLMKTSRLETETEIEEFYNKYKNFKIRFAKDRCGNSPKFSFKKKITEDHFGYSHYQRRSSTNSFRNRRESSGDTTLETENFNRETIAEEAAMVFGIVHKDKEIETETEHEHEQDETMSRSTELVDVPEEADEGEDEGEDEGATTIKNNDDDEEENEQQQQEEEDESDDDDDDVSIIIGSDETASTTFTRMLKRILCNRVNRSSNKIRINRNKVVIAE</sequence>
<evidence type="ECO:0000256" key="3">
    <source>
        <dbReference type="SAM" id="MobiDB-lite"/>
    </source>
</evidence>
<dbReference type="InterPro" id="IPR035979">
    <property type="entry name" value="RBD_domain_sf"/>
</dbReference>
<dbReference type="InterPro" id="IPR000504">
    <property type="entry name" value="RRM_dom"/>
</dbReference>
<feature type="region of interest" description="Disordered" evidence="3">
    <location>
        <begin position="811"/>
        <end position="887"/>
    </location>
</feature>
<feature type="compositionally biased region" description="Basic and acidic residues" evidence="3">
    <location>
        <begin position="811"/>
        <end position="824"/>
    </location>
</feature>
<evidence type="ECO:0000313" key="6">
    <source>
        <dbReference type="Proteomes" id="UP000002037"/>
    </source>
</evidence>
<feature type="compositionally biased region" description="Polar residues" evidence="3">
    <location>
        <begin position="428"/>
        <end position="439"/>
    </location>
</feature>
<dbReference type="KEGG" id="ctp:CTRG_01782"/>
<feature type="region of interest" description="Disordered" evidence="3">
    <location>
        <begin position="400"/>
        <end position="491"/>
    </location>
</feature>
<dbReference type="OrthoDB" id="6407164at2759"/>
<feature type="region of interest" description="Disordered" evidence="3">
    <location>
        <begin position="768"/>
        <end position="790"/>
    </location>
</feature>
<accession>C5M7F0</accession>
<feature type="compositionally biased region" description="Polar residues" evidence="3">
    <location>
        <begin position="115"/>
        <end position="138"/>
    </location>
</feature>
<feature type="region of interest" description="Disordered" evidence="3">
    <location>
        <begin position="108"/>
        <end position="138"/>
    </location>
</feature>
<dbReference type="PANTHER" id="PTHR14089:SF8">
    <property type="entry name" value="RNA-BINDING PROTEIN MRN1"/>
    <property type="match status" value="1"/>
</dbReference>
<reference evidence="5 6" key="1">
    <citation type="journal article" date="2009" name="Nature">
        <title>Evolution of pathogenicity and sexual reproduction in eight Candida genomes.</title>
        <authorList>
            <person name="Butler G."/>
            <person name="Rasmussen M.D."/>
            <person name="Lin M.F."/>
            <person name="Santos M.A."/>
            <person name="Sakthikumar S."/>
            <person name="Munro C.A."/>
            <person name="Rheinbay E."/>
            <person name="Grabherr M."/>
            <person name="Forche A."/>
            <person name="Reedy J.L."/>
            <person name="Agrafioti I."/>
            <person name="Arnaud M.B."/>
            <person name="Bates S."/>
            <person name="Brown A.J."/>
            <person name="Brunke S."/>
            <person name="Costanzo M.C."/>
            <person name="Fitzpatrick D.A."/>
            <person name="de Groot P.W."/>
            <person name="Harris D."/>
            <person name="Hoyer L.L."/>
            <person name="Hube B."/>
            <person name="Klis F.M."/>
            <person name="Kodira C."/>
            <person name="Lennard N."/>
            <person name="Logue M.E."/>
            <person name="Martin R."/>
            <person name="Neiman A.M."/>
            <person name="Nikolaou E."/>
            <person name="Quail M.A."/>
            <person name="Quinn J."/>
            <person name="Santos M.C."/>
            <person name="Schmitzberger F.F."/>
            <person name="Sherlock G."/>
            <person name="Shah P."/>
            <person name="Silverstein K.A."/>
            <person name="Skrzypek M.S."/>
            <person name="Soll D."/>
            <person name="Staggs R."/>
            <person name="Stansfield I."/>
            <person name="Stumpf M.P."/>
            <person name="Sudbery P.E."/>
            <person name="Srikantha T."/>
            <person name="Zeng Q."/>
            <person name="Berman J."/>
            <person name="Berriman M."/>
            <person name="Heitman J."/>
            <person name="Gow N.A."/>
            <person name="Lorenz M.C."/>
            <person name="Birren B.W."/>
            <person name="Kellis M."/>
            <person name="Cuomo C.A."/>
        </authorList>
    </citation>
    <scope>NUCLEOTIDE SEQUENCE [LARGE SCALE GENOMIC DNA]</scope>
    <source>
        <strain evidence="6">ATCC MYA-3404 / T1</strain>
    </source>
</reference>
<dbReference type="GO" id="GO:0003729">
    <property type="term" value="F:mRNA binding"/>
    <property type="evidence" value="ECO:0007669"/>
    <property type="project" value="TreeGrafter"/>
</dbReference>
<dbReference type="eggNOG" id="KOG0118">
    <property type="taxonomic scope" value="Eukaryota"/>
</dbReference>
<dbReference type="VEuPathDB" id="FungiDB:CTRG_01782"/>
<feature type="domain" description="RRM" evidence="4">
    <location>
        <begin position="638"/>
        <end position="717"/>
    </location>
</feature>
<dbReference type="Pfam" id="PF10378">
    <property type="entry name" value="RRM"/>
    <property type="match status" value="1"/>
</dbReference>
<evidence type="ECO:0000256" key="2">
    <source>
        <dbReference type="PROSITE-ProRule" id="PRU00176"/>
    </source>
</evidence>
<feature type="region of interest" description="Disordered" evidence="3">
    <location>
        <begin position="1"/>
        <end position="25"/>
    </location>
</feature>
<organism evidence="5 6">
    <name type="scientific">Candida tropicalis (strain ATCC MYA-3404 / T1)</name>
    <name type="common">Yeast</name>
    <dbReference type="NCBI Taxonomy" id="294747"/>
    <lineage>
        <taxon>Eukaryota</taxon>
        <taxon>Fungi</taxon>
        <taxon>Dikarya</taxon>
        <taxon>Ascomycota</taxon>
        <taxon>Saccharomycotina</taxon>
        <taxon>Pichiomycetes</taxon>
        <taxon>Debaryomycetaceae</taxon>
        <taxon>Candida/Lodderomyces clade</taxon>
        <taxon>Candida</taxon>
    </lineage>
</organism>
<name>C5M7F0_CANTT</name>
<dbReference type="GO" id="GO:0010494">
    <property type="term" value="C:cytoplasmic stress granule"/>
    <property type="evidence" value="ECO:0007669"/>
    <property type="project" value="TreeGrafter"/>
</dbReference>
<dbReference type="AlphaFoldDB" id="C5M7F0"/>
<dbReference type="PROSITE" id="PS50102">
    <property type="entry name" value="RRM"/>
    <property type="match status" value="2"/>
</dbReference>
<dbReference type="Proteomes" id="UP000002037">
    <property type="component" value="Unassembled WGS sequence"/>
</dbReference>
<evidence type="ECO:0000256" key="1">
    <source>
        <dbReference type="ARBA" id="ARBA00022884"/>
    </source>
</evidence>
<dbReference type="EMBL" id="GG692396">
    <property type="protein sequence ID" value="EER34920.1"/>
    <property type="molecule type" value="Genomic_DNA"/>
</dbReference>
<feature type="compositionally biased region" description="Acidic residues" evidence="3">
    <location>
        <begin position="856"/>
        <end position="880"/>
    </location>
</feature>
<dbReference type="Gene3D" id="3.30.70.330">
    <property type="match status" value="2"/>
</dbReference>
<evidence type="ECO:0000259" key="4">
    <source>
        <dbReference type="PROSITE" id="PS50102"/>
    </source>
</evidence>
<gene>
    <name evidence="5" type="ORF">CTRG_01782</name>
</gene>
<dbReference type="SUPFAM" id="SSF54928">
    <property type="entry name" value="RNA-binding domain, RBD"/>
    <property type="match status" value="1"/>
</dbReference>
<keyword evidence="1 2" id="KW-0694">RNA-binding</keyword>
<dbReference type="RefSeq" id="XP_002547475.1">
    <property type="nucleotide sequence ID" value="XM_002547429.1"/>
</dbReference>
<dbReference type="GeneID" id="8300445"/>